<name>A0A917T570_9ACTN</name>
<reference evidence="2" key="1">
    <citation type="journal article" date="2014" name="Int. J. Syst. Evol. Microbiol.">
        <title>Complete genome sequence of Corynebacterium casei LMG S-19264T (=DSM 44701T), isolated from a smear-ripened cheese.</title>
        <authorList>
            <consortium name="US DOE Joint Genome Institute (JGI-PGF)"/>
            <person name="Walter F."/>
            <person name="Albersmeier A."/>
            <person name="Kalinowski J."/>
            <person name="Ruckert C."/>
        </authorList>
    </citation>
    <scope>NUCLEOTIDE SEQUENCE</scope>
    <source>
        <strain evidence="2">JCM 19831</strain>
    </source>
</reference>
<comment type="caution">
    <text evidence="2">The sequence shown here is derived from an EMBL/GenBank/DDBJ whole genome shotgun (WGS) entry which is preliminary data.</text>
</comment>
<keyword evidence="3" id="KW-1185">Reference proteome</keyword>
<dbReference type="Pfam" id="PF01875">
    <property type="entry name" value="Memo"/>
    <property type="match status" value="1"/>
</dbReference>
<protein>
    <submittedName>
        <fullName evidence="2">MEMO1 family protein</fullName>
    </submittedName>
</protein>
<evidence type="ECO:0000256" key="1">
    <source>
        <dbReference type="ARBA" id="ARBA00006315"/>
    </source>
</evidence>
<dbReference type="PANTHER" id="PTHR11060:SF0">
    <property type="entry name" value="PROTEIN MEMO1"/>
    <property type="match status" value="1"/>
</dbReference>
<reference evidence="2" key="2">
    <citation type="submission" date="2020-09" db="EMBL/GenBank/DDBJ databases">
        <authorList>
            <person name="Sun Q."/>
            <person name="Ohkuma M."/>
        </authorList>
    </citation>
    <scope>NUCLEOTIDE SEQUENCE</scope>
    <source>
        <strain evidence="2">JCM 19831</strain>
    </source>
</reference>
<evidence type="ECO:0000313" key="2">
    <source>
        <dbReference type="EMBL" id="GGM10584.1"/>
    </source>
</evidence>
<gene>
    <name evidence="2" type="ORF">GCM10007977_009700</name>
</gene>
<comment type="similarity">
    <text evidence="1">Belongs to the MEMO1 family.</text>
</comment>
<dbReference type="PANTHER" id="PTHR11060">
    <property type="entry name" value="PROTEIN MEMO1"/>
    <property type="match status" value="1"/>
</dbReference>
<dbReference type="InterPro" id="IPR002737">
    <property type="entry name" value="MEMO1_fam"/>
</dbReference>
<dbReference type="NCBIfam" id="TIGR04336">
    <property type="entry name" value="AmmeMemoSam_B"/>
    <property type="match status" value="1"/>
</dbReference>
<evidence type="ECO:0000313" key="3">
    <source>
        <dbReference type="Proteomes" id="UP000642070"/>
    </source>
</evidence>
<sequence length="251" mass="26761">MAGSFYPGSPAVLQATVDDLLNGAPEAPKDTADAYIVPHAGYRWSGRTAAHVYRRVVERKPSRVVVLGPAHKVPLRGAAVPTDRQWATPLGPITIDSGGARDLIARGLALADDRPHAPEHSIEVQVPFLQQIPDVRLLPVCIGQSSVEHVEAIVHAVCHTGTIVLCSTDLSHYLSEEQARVRDVATVAAITALSASRIGTHDACGRHALRGLLRWGKTTRRTADILHLATSADEGGPKERVVGYLAASLTV</sequence>
<dbReference type="AlphaFoldDB" id="A0A917T570"/>
<accession>A0A917T570</accession>
<dbReference type="Gene3D" id="3.40.830.10">
    <property type="entry name" value="LigB-like"/>
    <property type="match status" value="1"/>
</dbReference>
<proteinExistence type="inferred from homology"/>
<dbReference type="Proteomes" id="UP000642070">
    <property type="component" value="Unassembled WGS sequence"/>
</dbReference>
<dbReference type="CDD" id="cd07361">
    <property type="entry name" value="MEMO_like"/>
    <property type="match status" value="1"/>
</dbReference>
<dbReference type="EMBL" id="BMPI01000004">
    <property type="protein sequence ID" value="GGM10584.1"/>
    <property type="molecule type" value="Genomic_DNA"/>
</dbReference>
<organism evidence="2 3">
    <name type="scientific">Dactylosporangium sucinum</name>
    <dbReference type="NCBI Taxonomy" id="1424081"/>
    <lineage>
        <taxon>Bacteria</taxon>
        <taxon>Bacillati</taxon>
        <taxon>Actinomycetota</taxon>
        <taxon>Actinomycetes</taxon>
        <taxon>Micromonosporales</taxon>
        <taxon>Micromonosporaceae</taxon>
        <taxon>Dactylosporangium</taxon>
    </lineage>
</organism>